<keyword evidence="1" id="KW-1133">Transmembrane helix</keyword>
<protein>
    <recommendedName>
        <fullName evidence="4">DUF3619 domain-containing protein</fullName>
    </recommendedName>
</protein>
<keyword evidence="1" id="KW-0472">Membrane</keyword>
<accession>A0A254T7H4</accession>
<evidence type="ECO:0000256" key="1">
    <source>
        <dbReference type="SAM" id="Phobius"/>
    </source>
</evidence>
<keyword evidence="3" id="KW-1185">Reference proteome</keyword>
<evidence type="ECO:0008006" key="4">
    <source>
        <dbReference type="Google" id="ProtNLM"/>
    </source>
</evidence>
<dbReference type="RefSeq" id="WP_088710381.1">
    <property type="nucleotide sequence ID" value="NZ_LSTO01000004.1"/>
</dbReference>
<evidence type="ECO:0000313" key="3">
    <source>
        <dbReference type="Proteomes" id="UP000197535"/>
    </source>
</evidence>
<name>A0A254T7H4_9BURK</name>
<gene>
    <name evidence="2" type="ORF">AYR66_00255</name>
</gene>
<dbReference type="InterPro" id="IPR022064">
    <property type="entry name" value="DUF3619"/>
</dbReference>
<dbReference type="AlphaFoldDB" id="A0A254T7H4"/>
<keyword evidence="1" id="KW-0812">Transmembrane</keyword>
<reference evidence="2 3" key="1">
    <citation type="submission" date="2016-02" db="EMBL/GenBank/DDBJ databases">
        <authorList>
            <person name="Wen L."/>
            <person name="He K."/>
            <person name="Yang H."/>
        </authorList>
    </citation>
    <scope>NUCLEOTIDE SEQUENCE [LARGE SCALE GENOMIC DNA]</scope>
    <source>
        <strain evidence="2 3">TSA40</strain>
    </source>
</reference>
<organism evidence="2 3">
    <name type="scientific">Noviherbaspirillum denitrificans</name>
    <dbReference type="NCBI Taxonomy" id="1968433"/>
    <lineage>
        <taxon>Bacteria</taxon>
        <taxon>Pseudomonadati</taxon>
        <taxon>Pseudomonadota</taxon>
        <taxon>Betaproteobacteria</taxon>
        <taxon>Burkholderiales</taxon>
        <taxon>Oxalobacteraceae</taxon>
        <taxon>Noviherbaspirillum</taxon>
    </lineage>
</organism>
<proteinExistence type="predicted"/>
<dbReference type="Pfam" id="PF12279">
    <property type="entry name" value="DUF3619"/>
    <property type="match status" value="1"/>
</dbReference>
<evidence type="ECO:0000313" key="2">
    <source>
        <dbReference type="EMBL" id="OWW18525.1"/>
    </source>
</evidence>
<feature type="transmembrane region" description="Helical" evidence="1">
    <location>
        <begin position="71"/>
        <end position="92"/>
    </location>
</feature>
<sequence length="133" mass="14619">MNTRELNFAYKVRHALNESADKLPASTAEKLASARKIALSRQKKESGLRVLVTRPVFAGDAGRLFNAPLAWLGRMGTMVPVVALFALLASIYQVEQRHISDTAEMDVAVLADELPLSAYLDNGFNAFLADRDK</sequence>
<dbReference type="Proteomes" id="UP000197535">
    <property type="component" value="Unassembled WGS sequence"/>
</dbReference>
<comment type="caution">
    <text evidence="2">The sequence shown here is derived from an EMBL/GenBank/DDBJ whole genome shotgun (WGS) entry which is preliminary data.</text>
</comment>
<dbReference type="EMBL" id="LSTO01000004">
    <property type="protein sequence ID" value="OWW18525.1"/>
    <property type="molecule type" value="Genomic_DNA"/>
</dbReference>
<dbReference type="OrthoDB" id="8562153at2"/>